<feature type="non-terminal residue" evidence="1">
    <location>
        <position position="64"/>
    </location>
</feature>
<dbReference type="EMBL" id="UINC01099823">
    <property type="protein sequence ID" value="SVC59386.1"/>
    <property type="molecule type" value="Genomic_DNA"/>
</dbReference>
<proteinExistence type="predicted"/>
<reference evidence="1" key="1">
    <citation type="submission" date="2018-05" db="EMBL/GenBank/DDBJ databases">
        <authorList>
            <person name="Lanie J.A."/>
            <person name="Ng W.-L."/>
            <person name="Kazmierczak K.M."/>
            <person name="Andrzejewski T.M."/>
            <person name="Davidsen T.M."/>
            <person name="Wayne K.J."/>
            <person name="Tettelin H."/>
            <person name="Glass J.I."/>
            <person name="Rusch D."/>
            <person name="Podicherti R."/>
            <person name="Tsui H.-C.T."/>
            <person name="Winkler M.E."/>
        </authorList>
    </citation>
    <scope>NUCLEOTIDE SEQUENCE</scope>
</reference>
<organism evidence="1">
    <name type="scientific">marine metagenome</name>
    <dbReference type="NCBI Taxonomy" id="408172"/>
    <lineage>
        <taxon>unclassified sequences</taxon>
        <taxon>metagenomes</taxon>
        <taxon>ecological metagenomes</taxon>
    </lineage>
</organism>
<name>A0A382NEB2_9ZZZZ</name>
<accession>A0A382NEB2</accession>
<sequence length="64" mass="7024">MKSIYKKIGATIVGAIATVNVMALDELNVAYFEEWPMPFEYAKQIGAYDEALGMTVNWSAFGTG</sequence>
<gene>
    <name evidence="1" type="ORF">METZ01_LOCUS312240</name>
</gene>
<dbReference type="AlphaFoldDB" id="A0A382NEB2"/>
<evidence type="ECO:0000313" key="1">
    <source>
        <dbReference type="EMBL" id="SVC59386.1"/>
    </source>
</evidence>
<protein>
    <recommendedName>
        <fullName evidence="2">SsuA/THI5-like domain-containing protein</fullName>
    </recommendedName>
</protein>
<evidence type="ECO:0008006" key="2">
    <source>
        <dbReference type="Google" id="ProtNLM"/>
    </source>
</evidence>